<gene>
    <name evidence="1" type="ORF">PROQFM164_S01g002211</name>
</gene>
<dbReference type="AlphaFoldDB" id="W6PWT6"/>
<accession>W6PWT6</accession>
<name>W6PWT6_PENRF</name>
<organism evidence="1 2">
    <name type="scientific">Penicillium roqueforti (strain FM164)</name>
    <dbReference type="NCBI Taxonomy" id="1365484"/>
    <lineage>
        <taxon>Eukaryota</taxon>
        <taxon>Fungi</taxon>
        <taxon>Dikarya</taxon>
        <taxon>Ascomycota</taxon>
        <taxon>Pezizomycotina</taxon>
        <taxon>Eurotiomycetes</taxon>
        <taxon>Eurotiomycetidae</taxon>
        <taxon>Eurotiales</taxon>
        <taxon>Aspergillaceae</taxon>
        <taxon>Penicillium</taxon>
    </lineage>
</organism>
<protein>
    <submittedName>
        <fullName evidence="1">Genomic scaffold, ProqFM164S01</fullName>
    </submittedName>
</protein>
<evidence type="ECO:0000313" key="1">
    <source>
        <dbReference type="EMBL" id="CDM28400.1"/>
    </source>
</evidence>
<dbReference type="Proteomes" id="UP000030686">
    <property type="component" value="Unassembled WGS sequence"/>
</dbReference>
<keyword evidence="2" id="KW-1185">Reference proteome</keyword>
<dbReference type="OrthoDB" id="5429780at2759"/>
<sequence length="157" mass="17678">MTIDIGGTLIDSLFGNDSSVDFSCLTSAPPTDFSGRHADIYFAFEREVAEYYAYYAKRRSIYSATVIIHITIPNSVLESLPAPDIQRIYWPSAEWKSLILTCRRREKVPSNLRKYQLAKLVIGTICGKPTYGFGNMQSPDEVAERMVLKTKDGRNAV</sequence>
<reference evidence="1" key="1">
    <citation type="journal article" date="2014" name="Nat. Commun.">
        <title>Multiple recent horizontal transfers of a large genomic region in cheese making fungi.</title>
        <authorList>
            <person name="Cheeseman K."/>
            <person name="Ropars J."/>
            <person name="Renault P."/>
            <person name="Dupont J."/>
            <person name="Gouzy J."/>
            <person name="Branca A."/>
            <person name="Abraham A.L."/>
            <person name="Ceppi M."/>
            <person name="Conseiller E."/>
            <person name="Debuchy R."/>
            <person name="Malagnac F."/>
            <person name="Goarin A."/>
            <person name="Silar P."/>
            <person name="Lacoste S."/>
            <person name="Sallet E."/>
            <person name="Bensimon A."/>
            <person name="Giraud T."/>
            <person name="Brygoo Y."/>
        </authorList>
    </citation>
    <scope>NUCLEOTIDE SEQUENCE [LARGE SCALE GENOMIC DNA]</scope>
    <source>
        <strain evidence="1">FM164</strain>
    </source>
</reference>
<proteinExistence type="predicted"/>
<dbReference type="EMBL" id="HG792015">
    <property type="protein sequence ID" value="CDM28400.1"/>
    <property type="molecule type" value="Genomic_DNA"/>
</dbReference>
<dbReference type="STRING" id="1365484.W6PWT6"/>
<evidence type="ECO:0000313" key="2">
    <source>
        <dbReference type="Proteomes" id="UP000030686"/>
    </source>
</evidence>